<keyword evidence="3" id="KW-1185">Reference proteome</keyword>
<feature type="transmembrane region" description="Helical" evidence="1">
    <location>
        <begin position="151"/>
        <end position="170"/>
    </location>
</feature>
<evidence type="ECO:0000313" key="2">
    <source>
        <dbReference type="EMBL" id="MFB6397474.1"/>
    </source>
</evidence>
<feature type="transmembrane region" description="Helical" evidence="1">
    <location>
        <begin position="176"/>
        <end position="197"/>
    </location>
</feature>
<dbReference type="RefSeq" id="WP_375736559.1">
    <property type="nucleotide sequence ID" value="NZ_JBCGDC010000146.1"/>
</dbReference>
<dbReference type="EMBL" id="JBCGDC010000146">
    <property type="protein sequence ID" value="MFB6397474.1"/>
    <property type="molecule type" value="Genomic_DNA"/>
</dbReference>
<feature type="transmembrane region" description="Helical" evidence="1">
    <location>
        <begin position="92"/>
        <end position="109"/>
    </location>
</feature>
<proteinExistence type="predicted"/>
<feature type="transmembrane region" description="Helical" evidence="1">
    <location>
        <begin position="115"/>
        <end position="139"/>
    </location>
</feature>
<sequence length="468" mass="48720">MTDTAQLYYDPVDLLVERMRPRLGRPVDAMQVAVALESIGITDRSAQTDYGQADVFMLAEEVWRRLGPVPAQRSARTARHGEGRALRDISHGLLYLAPSALFPVALALVGGRTMVVALLAVGGLGWVWASCSAWLAYRLLGRGLDRTSGRLLRGAALVGPPVAAGTGLVASPAGGWPLVLLAVAILAYQMAATVALFHRREGALLAVMAPGVLAGLGYVAGVVPTGPAVTVGGTSVVAALAFAVWWTTRPAPGRPPAPARPEPSFPRAVRPELSRLPVVLAYAGLSAAFLLHANAPYLSGAADLAVAAAPLVAGMGLVEWRAHTFGVHARGLLHRTGYPRQFGAAIWRRLIAEVVIVTGLLSGLAMVLLALLSATGRLTDAGAVLATAHVAVGAAYFLVFVVANHARYARVCAALAVALAAHFTTRQIGAGTADPLQDAVFFLGSAVLLQVSLIAALGGILAQAWRYR</sequence>
<dbReference type="Proteomes" id="UP001582793">
    <property type="component" value="Unassembled WGS sequence"/>
</dbReference>
<protein>
    <submittedName>
        <fullName evidence="2">Uncharacterized protein</fullName>
    </submittedName>
</protein>
<keyword evidence="1" id="KW-0812">Transmembrane</keyword>
<keyword evidence="1" id="KW-0472">Membrane</keyword>
<comment type="caution">
    <text evidence="2">The sequence shown here is derived from an EMBL/GenBank/DDBJ whole genome shotgun (WGS) entry which is preliminary data.</text>
</comment>
<name>A0ABV5D0D1_9ACTN</name>
<feature type="transmembrane region" description="Helical" evidence="1">
    <location>
        <begin position="408"/>
        <end position="428"/>
    </location>
</feature>
<feature type="transmembrane region" description="Helical" evidence="1">
    <location>
        <begin position="440"/>
        <end position="462"/>
    </location>
</feature>
<evidence type="ECO:0000313" key="3">
    <source>
        <dbReference type="Proteomes" id="UP001582793"/>
    </source>
</evidence>
<evidence type="ECO:0000256" key="1">
    <source>
        <dbReference type="SAM" id="Phobius"/>
    </source>
</evidence>
<gene>
    <name evidence="2" type="ORF">AAFH96_30940</name>
</gene>
<keyword evidence="1" id="KW-1133">Transmembrane helix</keyword>
<feature type="transmembrane region" description="Helical" evidence="1">
    <location>
        <begin position="229"/>
        <end position="246"/>
    </location>
</feature>
<feature type="transmembrane region" description="Helical" evidence="1">
    <location>
        <begin position="204"/>
        <end position="223"/>
    </location>
</feature>
<accession>A0ABV5D0D1</accession>
<organism evidence="2 3">
    <name type="scientific">Polymorphospora lycopeni</name>
    <dbReference type="NCBI Taxonomy" id="3140240"/>
    <lineage>
        <taxon>Bacteria</taxon>
        <taxon>Bacillati</taxon>
        <taxon>Actinomycetota</taxon>
        <taxon>Actinomycetes</taxon>
        <taxon>Micromonosporales</taxon>
        <taxon>Micromonosporaceae</taxon>
        <taxon>Polymorphospora</taxon>
    </lineage>
</organism>
<feature type="transmembrane region" description="Helical" evidence="1">
    <location>
        <begin position="350"/>
        <end position="375"/>
    </location>
</feature>
<reference evidence="2 3" key="1">
    <citation type="submission" date="2024-04" db="EMBL/GenBank/DDBJ databases">
        <title>Polymorphospora sp. isolated from Baiyangdian Lake in Xiong'an New Area.</title>
        <authorList>
            <person name="Zhang X."/>
            <person name="Liu J."/>
        </authorList>
    </citation>
    <scope>NUCLEOTIDE SEQUENCE [LARGE SCALE GENOMIC DNA]</scope>
    <source>
        <strain evidence="2 3">2-325</strain>
    </source>
</reference>
<feature type="transmembrane region" description="Helical" evidence="1">
    <location>
        <begin position="381"/>
        <end position="401"/>
    </location>
</feature>